<sequence length="254" mass="26914">MVFPVLLPRRSWGAPSLARRALLVHGLGSNGALMWRYGVALADAGWRADAVDLRGHGTAPRALDYTLDAFAADLAHTHPEDGGTWDLVVAHSLGGAAATLAAAAADDATWARRLVLIDPAIALTPRDRGIVRASQEESFADPSPAAVRAAHPTWHPHDVELKALSAQQASRWAVEQTSAQNPEWDVTDAAVALTVPTHVIASDPKVYSIFAGKPAEAVVEANPQITMTIVSGAGHSPHRDKPEETVRALLEVLS</sequence>
<evidence type="ECO:0000313" key="2">
    <source>
        <dbReference type="EMBL" id="MDS0246528.1"/>
    </source>
</evidence>
<proteinExistence type="predicted"/>
<organism evidence="2 3">
    <name type="scientific">Microbacterium aurantiacum</name>
    <dbReference type="NCBI Taxonomy" id="162393"/>
    <lineage>
        <taxon>Bacteria</taxon>
        <taxon>Bacillati</taxon>
        <taxon>Actinomycetota</taxon>
        <taxon>Actinomycetes</taxon>
        <taxon>Micrococcales</taxon>
        <taxon>Microbacteriaceae</taxon>
        <taxon>Microbacterium</taxon>
    </lineage>
</organism>
<dbReference type="PANTHER" id="PTHR43194:SF2">
    <property type="entry name" value="PEROXISOMAL MEMBRANE PROTEIN LPX1"/>
    <property type="match status" value="1"/>
</dbReference>
<dbReference type="InterPro" id="IPR000073">
    <property type="entry name" value="AB_hydrolase_1"/>
</dbReference>
<evidence type="ECO:0000313" key="3">
    <source>
        <dbReference type="Proteomes" id="UP001183582"/>
    </source>
</evidence>
<reference evidence="2 3" key="1">
    <citation type="submission" date="2021-06" db="EMBL/GenBank/DDBJ databases">
        <title>Genome-based taxonomic framework of Microbacterium strains isolated from marine environment, the description of four new species and reclassification of four preexisting species.</title>
        <authorList>
            <person name="Lee S.D."/>
            <person name="Kim S.-M."/>
            <person name="Byeon Y.-S."/>
            <person name="Yang H.L."/>
            <person name="Kim I.S."/>
        </authorList>
    </citation>
    <scope>NUCLEOTIDE SEQUENCE [LARGE SCALE GENOMIC DNA]</scope>
    <source>
        <strain evidence="2 3">KACC 20514</strain>
    </source>
</reference>
<dbReference type="Pfam" id="PF12697">
    <property type="entry name" value="Abhydrolase_6"/>
    <property type="match status" value="1"/>
</dbReference>
<dbReference type="RefSeq" id="WP_310891982.1">
    <property type="nucleotide sequence ID" value="NZ_BAAAGR010000003.1"/>
</dbReference>
<dbReference type="SUPFAM" id="SSF53474">
    <property type="entry name" value="alpha/beta-Hydrolases"/>
    <property type="match status" value="1"/>
</dbReference>
<comment type="caution">
    <text evidence="2">The sequence shown here is derived from an EMBL/GenBank/DDBJ whole genome shotgun (WGS) entry which is preliminary data.</text>
</comment>
<protein>
    <submittedName>
        <fullName evidence="2">Alpha/beta hydrolase</fullName>
    </submittedName>
</protein>
<evidence type="ECO:0000259" key="1">
    <source>
        <dbReference type="Pfam" id="PF12697"/>
    </source>
</evidence>
<feature type="domain" description="AB hydrolase-1" evidence="1">
    <location>
        <begin position="22"/>
        <end position="248"/>
    </location>
</feature>
<dbReference type="AlphaFoldDB" id="A0AAJ2HM69"/>
<accession>A0AAJ2HM69</accession>
<gene>
    <name evidence="2" type="ORF">KZC50_13070</name>
</gene>
<dbReference type="InterPro" id="IPR050228">
    <property type="entry name" value="Carboxylesterase_BioH"/>
</dbReference>
<dbReference type="PANTHER" id="PTHR43194">
    <property type="entry name" value="HYDROLASE ALPHA/BETA FOLD FAMILY"/>
    <property type="match status" value="1"/>
</dbReference>
<keyword evidence="2" id="KW-0378">Hydrolase</keyword>
<dbReference type="InterPro" id="IPR029058">
    <property type="entry name" value="AB_hydrolase_fold"/>
</dbReference>
<name>A0AAJ2HM69_9MICO</name>
<dbReference type="EMBL" id="JAHWXH010000003">
    <property type="protein sequence ID" value="MDS0246528.1"/>
    <property type="molecule type" value="Genomic_DNA"/>
</dbReference>
<dbReference type="GeneID" id="301459181"/>
<dbReference type="Gene3D" id="3.40.50.1820">
    <property type="entry name" value="alpha/beta hydrolase"/>
    <property type="match status" value="1"/>
</dbReference>
<dbReference type="Proteomes" id="UP001183582">
    <property type="component" value="Unassembled WGS sequence"/>
</dbReference>
<dbReference type="GO" id="GO:0016787">
    <property type="term" value="F:hydrolase activity"/>
    <property type="evidence" value="ECO:0007669"/>
    <property type="project" value="UniProtKB-KW"/>
</dbReference>